<dbReference type="AlphaFoldDB" id="A0A9P7EUH9"/>
<reference evidence="1" key="1">
    <citation type="journal article" date="2020" name="New Phytol.">
        <title>Comparative genomics reveals dynamic genome evolution in host specialist ectomycorrhizal fungi.</title>
        <authorList>
            <person name="Lofgren L.A."/>
            <person name="Nguyen N.H."/>
            <person name="Vilgalys R."/>
            <person name="Ruytinx J."/>
            <person name="Liao H.L."/>
            <person name="Branco S."/>
            <person name="Kuo A."/>
            <person name="LaButti K."/>
            <person name="Lipzen A."/>
            <person name="Andreopoulos W."/>
            <person name="Pangilinan J."/>
            <person name="Riley R."/>
            <person name="Hundley H."/>
            <person name="Na H."/>
            <person name="Barry K."/>
            <person name="Grigoriev I.V."/>
            <person name="Stajich J.E."/>
            <person name="Kennedy P.G."/>
        </authorList>
    </citation>
    <scope>NUCLEOTIDE SEQUENCE</scope>
    <source>
        <strain evidence="1">FC423</strain>
    </source>
</reference>
<name>A0A9P7EUH9_9AGAM</name>
<organism evidence="1 2">
    <name type="scientific">Suillus discolor</name>
    <dbReference type="NCBI Taxonomy" id="1912936"/>
    <lineage>
        <taxon>Eukaryota</taxon>
        <taxon>Fungi</taxon>
        <taxon>Dikarya</taxon>
        <taxon>Basidiomycota</taxon>
        <taxon>Agaricomycotina</taxon>
        <taxon>Agaricomycetes</taxon>
        <taxon>Agaricomycetidae</taxon>
        <taxon>Boletales</taxon>
        <taxon>Suillineae</taxon>
        <taxon>Suillaceae</taxon>
        <taxon>Suillus</taxon>
    </lineage>
</organism>
<dbReference type="OrthoDB" id="3266386at2759"/>
<dbReference type="RefSeq" id="XP_041286397.1">
    <property type="nucleotide sequence ID" value="XM_041431927.1"/>
</dbReference>
<protein>
    <submittedName>
        <fullName evidence="1">Uncharacterized protein</fullName>
    </submittedName>
</protein>
<proteinExistence type="predicted"/>
<comment type="caution">
    <text evidence="1">The sequence shown here is derived from an EMBL/GenBank/DDBJ whole genome shotgun (WGS) entry which is preliminary data.</text>
</comment>
<feature type="non-terminal residue" evidence="1">
    <location>
        <position position="1"/>
    </location>
</feature>
<keyword evidence="2" id="KW-1185">Reference proteome</keyword>
<dbReference type="GeneID" id="64694186"/>
<evidence type="ECO:0000313" key="1">
    <source>
        <dbReference type="EMBL" id="KAG2091012.1"/>
    </source>
</evidence>
<gene>
    <name evidence="1" type="ORF">F5147DRAFT_586435</name>
</gene>
<accession>A0A9P7EUH9</accession>
<dbReference type="Proteomes" id="UP000823399">
    <property type="component" value="Unassembled WGS sequence"/>
</dbReference>
<evidence type="ECO:0000313" key="2">
    <source>
        <dbReference type="Proteomes" id="UP000823399"/>
    </source>
</evidence>
<sequence length="228" mass="25759">PVPCEDPVPDNDPPPECIPPLPYRYTIECQKQPIINVEELAETAVLEKIKDTMEYILLLKNATVEDHIAKLSDDTLAQLCNPPNEPILIASPEYCDEHFSQESYDRIRRATMQNFVGAEGADEILSFYNVKKLIAQYTGVEPIVHDMCLQLCLTFTGPHAYEDRCPMCGTSHWDQAKIHASNGQVKVAAQTFTTIPLGPQLQALYRDPESACSMHYLYERTQEILAEF</sequence>
<dbReference type="EMBL" id="JABBWM010000099">
    <property type="protein sequence ID" value="KAG2091012.1"/>
    <property type="molecule type" value="Genomic_DNA"/>
</dbReference>